<evidence type="ECO:0000256" key="1">
    <source>
        <dbReference type="SAM" id="Coils"/>
    </source>
</evidence>
<evidence type="ECO:0000313" key="3">
    <source>
        <dbReference type="Proteomes" id="UP000240206"/>
    </source>
</evidence>
<comment type="caution">
    <text evidence="2">The sequence shown here is derived from an EMBL/GenBank/DDBJ whole genome shotgun (WGS) entry which is preliminary data.</text>
</comment>
<dbReference type="AlphaFoldDB" id="A0A2P7EGN1"/>
<proteinExistence type="predicted"/>
<reference evidence="3" key="1">
    <citation type="submission" date="2018-03" db="EMBL/GenBank/DDBJ databases">
        <title>Ecological and genomic features of two cosmopolitan and abundant freshwater picocyanobacteria.</title>
        <authorList>
            <person name="Cabello-Yeves P.J."/>
            <person name="Picazo A."/>
            <person name="Camacho A."/>
            <person name="Callieri C."/>
            <person name="Rosselli R."/>
            <person name="Roda-Garcia J."/>
            <person name="Coutinho F.H."/>
            <person name="Rodriguez-Valera F."/>
        </authorList>
    </citation>
    <scope>NUCLEOTIDE SEQUENCE [LARGE SCALE GENOMIC DNA]</scope>
    <source>
        <strain evidence="3">Tous</strain>
    </source>
</reference>
<organism evidence="2 3">
    <name type="scientific">Synechococcus lacustris str. Tous</name>
    <dbReference type="NCBI Taxonomy" id="1910958"/>
    <lineage>
        <taxon>Bacteria</taxon>
        <taxon>Bacillati</taxon>
        <taxon>Cyanobacteriota</taxon>
        <taxon>Cyanophyceae</taxon>
        <taxon>Synechococcales</taxon>
        <taxon>Synechococcaceae</taxon>
        <taxon>Synechococcus</taxon>
    </lineage>
</organism>
<accession>A0A2P7EGN1</accession>
<dbReference type="STRING" id="1910958.BTM30_03010"/>
<name>A0A2P7EGN1_9SYNE</name>
<feature type="coiled-coil region" evidence="1">
    <location>
        <begin position="14"/>
        <end position="44"/>
    </location>
</feature>
<keyword evidence="1" id="KW-0175">Coiled coil</keyword>
<dbReference type="Proteomes" id="UP000240206">
    <property type="component" value="Unassembled WGS sequence"/>
</dbReference>
<dbReference type="RefSeq" id="WP_106499199.1">
    <property type="nucleotide sequence ID" value="NZ_PXVC01000007.1"/>
</dbReference>
<protein>
    <submittedName>
        <fullName evidence="2">Uncharacterized protein</fullName>
    </submittedName>
</protein>
<dbReference type="EMBL" id="PXVC01000007">
    <property type="protein sequence ID" value="PSI02364.1"/>
    <property type="molecule type" value="Genomic_DNA"/>
</dbReference>
<gene>
    <name evidence="2" type="ORF">C7K08_03135</name>
</gene>
<keyword evidence="3" id="KW-1185">Reference proteome</keyword>
<evidence type="ECO:0000313" key="2">
    <source>
        <dbReference type="EMBL" id="PSI02364.1"/>
    </source>
</evidence>
<sequence>MAVPLLLRHPQTNHQDQELELRRAQVAQRKAQRQKRKLELLQGSLSAKRVERQAPWLAGLHRIADGGLVATGVAAVVLTGLTLHWQNRWGNDFRDLHAAQELQHRVQETISSLEQFHLLKARQPGALVATRSEDLLFVPKPPSASQAIDQIHRPLRFSLMASGY</sequence>